<comment type="caution">
    <text evidence="2">The sequence shown here is derived from an EMBL/GenBank/DDBJ whole genome shotgun (WGS) entry which is preliminary data.</text>
</comment>
<dbReference type="AlphaFoldDB" id="A0ABD3HBQ6"/>
<dbReference type="EMBL" id="JBJQOH010000004">
    <property type="protein sequence ID" value="KAL3688291.1"/>
    <property type="molecule type" value="Genomic_DNA"/>
</dbReference>
<evidence type="ECO:0000256" key="1">
    <source>
        <dbReference type="SAM" id="MobiDB-lite"/>
    </source>
</evidence>
<evidence type="ECO:0000313" key="3">
    <source>
        <dbReference type="Proteomes" id="UP001633002"/>
    </source>
</evidence>
<gene>
    <name evidence="2" type="ORF">R1sor_014600</name>
</gene>
<feature type="region of interest" description="Disordered" evidence="1">
    <location>
        <begin position="1"/>
        <end position="27"/>
    </location>
</feature>
<feature type="compositionally biased region" description="Basic and acidic residues" evidence="1">
    <location>
        <begin position="9"/>
        <end position="25"/>
    </location>
</feature>
<keyword evidence="3" id="KW-1185">Reference proteome</keyword>
<accession>A0ABD3HBQ6</accession>
<evidence type="ECO:0000313" key="2">
    <source>
        <dbReference type="EMBL" id="KAL3688291.1"/>
    </source>
</evidence>
<proteinExistence type="predicted"/>
<sequence>MEMGQTSTRVEDNKNLKEKHVKEVDQSTQLHTQLMGLTTKLSKLHNAFLELEGKAQPWINGMEVSEVKLAKGLAKVFEERLAKFGQILNMQVDELLTATTSLSEEDRAELLN</sequence>
<reference evidence="2 3" key="1">
    <citation type="submission" date="2024-09" db="EMBL/GenBank/DDBJ databases">
        <title>Chromosome-scale assembly of Riccia sorocarpa.</title>
        <authorList>
            <person name="Paukszto L."/>
        </authorList>
    </citation>
    <scope>NUCLEOTIDE SEQUENCE [LARGE SCALE GENOMIC DNA]</scope>
    <source>
        <strain evidence="2">LP-2024</strain>
        <tissue evidence="2">Aerial parts of the thallus</tissue>
    </source>
</reference>
<organism evidence="2 3">
    <name type="scientific">Riccia sorocarpa</name>
    <dbReference type="NCBI Taxonomy" id="122646"/>
    <lineage>
        <taxon>Eukaryota</taxon>
        <taxon>Viridiplantae</taxon>
        <taxon>Streptophyta</taxon>
        <taxon>Embryophyta</taxon>
        <taxon>Marchantiophyta</taxon>
        <taxon>Marchantiopsida</taxon>
        <taxon>Marchantiidae</taxon>
        <taxon>Marchantiales</taxon>
        <taxon>Ricciaceae</taxon>
        <taxon>Riccia</taxon>
    </lineage>
</organism>
<protein>
    <submittedName>
        <fullName evidence="2">Uncharacterized protein</fullName>
    </submittedName>
</protein>
<name>A0ABD3HBQ6_9MARC</name>
<dbReference type="Proteomes" id="UP001633002">
    <property type="component" value="Unassembled WGS sequence"/>
</dbReference>